<keyword evidence="1" id="KW-0479">Metal-binding</keyword>
<feature type="domain" description="C2H2-type" evidence="7">
    <location>
        <begin position="85"/>
        <end position="112"/>
    </location>
</feature>
<organism evidence="8 9">
    <name type="scientific">Tilletia caries</name>
    <name type="common">wheat bunt fungus</name>
    <dbReference type="NCBI Taxonomy" id="13290"/>
    <lineage>
        <taxon>Eukaryota</taxon>
        <taxon>Fungi</taxon>
        <taxon>Dikarya</taxon>
        <taxon>Basidiomycota</taxon>
        <taxon>Ustilaginomycotina</taxon>
        <taxon>Exobasidiomycetes</taxon>
        <taxon>Tilletiales</taxon>
        <taxon>Tilletiaceae</taxon>
        <taxon>Tilletia</taxon>
    </lineage>
</organism>
<keyword evidence="4" id="KW-0862">Zinc</keyword>
<dbReference type="Proteomes" id="UP000836402">
    <property type="component" value="Unassembled WGS sequence"/>
</dbReference>
<evidence type="ECO:0000256" key="1">
    <source>
        <dbReference type="ARBA" id="ARBA00022723"/>
    </source>
</evidence>
<dbReference type="InterPro" id="IPR013087">
    <property type="entry name" value="Znf_C2H2_type"/>
</dbReference>
<protein>
    <recommendedName>
        <fullName evidence="7">C2H2-type domain-containing protein</fullName>
    </recommendedName>
</protein>
<evidence type="ECO:0000256" key="4">
    <source>
        <dbReference type="ARBA" id="ARBA00022833"/>
    </source>
</evidence>
<dbReference type="SMART" id="SM00355">
    <property type="entry name" value="ZnF_C2H2"/>
    <property type="match status" value="3"/>
</dbReference>
<evidence type="ECO:0000313" key="9">
    <source>
        <dbReference type="Proteomes" id="UP000836402"/>
    </source>
</evidence>
<evidence type="ECO:0000256" key="3">
    <source>
        <dbReference type="ARBA" id="ARBA00022771"/>
    </source>
</evidence>
<evidence type="ECO:0000313" key="8">
    <source>
        <dbReference type="EMBL" id="CAD6950459.1"/>
    </source>
</evidence>
<dbReference type="PROSITE" id="PS00028">
    <property type="entry name" value="ZINC_FINGER_C2H2_1"/>
    <property type="match status" value="3"/>
</dbReference>
<evidence type="ECO:0000256" key="5">
    <source>
        <dbReference type="PROSITE-ProRule" id="PRU00042"/>
    </source>
</evidence>
<evidence type="ECO:0000256" key="6">
    <source>
        <dbReference type="SAM" id="MobiDB-lite"/>
    </source>
</evidence>
<dbReference type="InterPro" id="IPR036236">
    <property type="entry name" value="Znf_C2H2_sf"/>
</dbReference>
<sequence>MDILGTLMCLSLNQSSWTQHSSAGELNMIFRITKQNLFTMTTDPKPGRFNANLTAAQRLSVVALIWQGTQEFSETTSLTTNERPFECDQCEKTFIQRSALTVHKRVHTGERPHLCSICQRAFSDSSSLARHRRVHSGRRPYKCLVDGCGKSFCRKVTLNRHSKRVHSFTLSNSGTIQKSKLTDHGGSSSGGSGSTLRLAPRQMNGVMHESMLPMHPSEAIYSGHHDMVQHFAGLPTPTKSTFSEGPSRRPSVPDFGHQGQFSHMMAPPPPAPWSHEGSSSRTNTSEAMLASLSTYPPTPVDTSFHQTPFSSPLAAGNEHAFGMAPVHLESNMPFSKSQVMVSERGHRYQYPLTDTLNSMPSLGQTMSSQQAQLPMHGYDGGHMDSARNQQHLSQQHGLDQHYGTSQAGMDSLSASYPSPSRLVGQGYMSSPSAVPGLGQAPYLGSSHMDHSRLHGLPSPASLYSSAQNYGVGASALGHSGSHQRMR</sequence>
<accession>A0ABN7J712</accession>
<dbReference type="SUPFAM" id="SSF57667">
    <property type="entry name" value="beta-beta-alpha zinc fingers"/>
    <property type="match status" value="2"/>
</dbReference>
<feature type="region of interest" description="Disordered" evidence="6">
    <location>
        <begin position="176"/>
        <end position="198"/>
    </location>
</feature>
<keyword evidence="2" id="KW-0677">Repeat</keyword>
<gene>
    <name evidence="8" type="ORF">JKIAZH3_G9225</name>
</gene>
<dbReference type="Gene3D" id="3.30.160.60">
    <property type="entry name" value="Classic Zinc Finger"/>
    <property type="match status" value="3"/>
</dbReference>
<dbReference type="PANTHER" id="PTHR14003:SF22">
    <property type="entry name" value="FINGER DOMAIN PROTEIN, PUTATIVE (AFU_ORTHOLOGUE AFUA_4G11480)-RELATED"/>
    <property type="match status" value="1"/>
</dbReference>
<proteinExistence type="predicted"/>
<feature type="region of interest" description="Disordered" evidence="6">
    <location>
        <begin position="390"/>
        <end position="411"/>
    </location>
</feature>
<comment type="caution">
    <text evidence="8">The sequence shown here is derived from an EMBL/GenBank/DDBJ whole genome shotgun (WGS) entry which is preliminary data.</text>
</comment>
<dbReference type="Pfam" id="PF00096">
    <property type="entry name" value="zf-C2H2"/>
    <property type="match status" value="3"/>
</dbReference>
<name>A0ABN7J712_9BASI</name>
<reference evidence="8" key="1">
    <citation type="submission" date="2020-10" db="EMBL/GenBank/DDBJ databases">
        <authorList>
            <person name="Sedaghatjoo S."/>
        </authorList>
    </citation>
    <scope>NUCLEOTIDE SEQUENCE</scope>
    <source>
        <strain evidence="8">AZH3</strain>
    </source>
</reference>
<evidence type="ECO:0000256" key="2">
    <source>
        <dbReference type="ARBA" id="ARBA00022737"/>
    </source>
</evidence>
<dbReference type="PANTHER" id="PTHR14003">
    <property type="entry name" value="TRANSCRIPTIONAL REPRESSOR PROTEIN YY"/>
    <property type="match status" value="1"/>
</dbReference>
<dbReference type="EMBL" id="CAJHJG010005465">
    <property type="protein sequence ID" value="CAD6950459.1"/>
    <property type="molecule type" value="Genomic_DNA"/>
</dbReference>
<feature type="region of interest" description="Disordered" evidence="6">
    <location>
        <begin position="230"/>
        <end position="281"/>
    </location>
</feature>
<keyword evidence="3 5" id="KW-0863">Zinc-finger</keyword>
<feature type="domain" description="C2H2-type" evidence="7">
    <location>
        <begin position="141"/>
        <end position="167"/>
    </location>
</feature>
<dbReference type="PROSITE" id="PS50157">
    <property type="entry name" value="ZINC_FINGER_C2H2_2"/>
    <property type="match status" value="3"/>
</dbReference>
<keyword evidence="9" id="KW-1185">Reference proteome</keyword>
<feature type="domain" description="C2H2-type" evidence="7">
    <location>
        <begin position="113"/>
        <end position="140"/>
    </location>
</feature>
<evidence type="ECO:0000259" key="7">
    <source>
        <dbReference type="PROSITE" id="PS50157"/>
    </source>
</evidence>